<dbReference type="InterPro" id="IPR045570">
    <property type="entry name" value="Metalloprtase-TldD/E_cen_dom"/>
</dbReference>
<keyword evidence="6" id="KW-1185">Reference proteome</keyword>
<dbReference type="InterPro" id="IPR047657">
    <property type="entry name" value="PmbA"/>
</dbReference>
<sequence length="445" mass="48097">MTQHQNFIKDLIHQAKKAGATAADAVMLASTSVGVQVRNGQPEELERSETKTVGLRVFIDKRSATISTTDLQKENIAKLVEQAISMAKILPEDPFSGLPEPSTKACIDPKELDLYDSSERSTQEMLEQAKRAEAAALAVHGVTNSIGGSCGYGKTEMILANSNDFFGTYARTSHSLSACVLAGTGTDMQRDYDYHSTVHLKDLEDAEAIGRSAGEKAVAKLNPKKPKTGILPIVFDPRVANSIIGHLAGALNGYSIARGTSFLKNDMGNLIFPEHITIIDQPYQIKGLASRPFDVEGLYPEELKLVDQGKIANWLLDSRTANQLGLVSNGHATRGPSSPPSPTTTNLYAMAGHQTPAELMADIKEGIYITEMIGSSVNMLTGDYSRGASGFMIRNGQLAEPVMEFTLASTLKEMFSQVHVANDLKFRYSTNSPTLRIDQMSVAGN</sequence>
<dbReference type="Proteomes" id="UP000194946">
    <property type="component" value="Unassembled WGS sequence"/>
</dbReference>
<name>A0A251ZWU4_9PROT</name>
<feature type="domain" description="Metalloprotease TldD/E N-terminal" evidence="2">
    <location>
        <begin position="23"/>
        <end position="87"/>
    </location>
</feature>
<dbReference type="InterPro" id="IPR002510">
    <property type="entry name" value="Metalloprtase-TldD/E_N"/>
</dbReference>
<reference evidence="6" key="1">
    <citation type="submission" date="2014-06" db="EMBL/GenBank/DDBJ databases">
        <authorList>
            <person name="Winans N.J."/>
            <person name="Newell P.D."/>
            <person name="Douglas A.E."/>
        </authorList>
    </citation>
    <scope>NUCLEOTIDE SEQUENCE [LARGE SCALE GENOMIC DNA]</scope>
    <source>
        <strain evidence="6">DmL_052</strain>
    </source>
</reference>
<dbReference type="PANTHER" id="PTHR43421:SF1">
    <property type="entry name" value="METALLOPROTEASE PMBA"/>
    <property type="match status" value="1"/>
</dbReference>
<dbReference type="InterPro" id="IPR036059">
    <property type="entry name" value="TldD/PmbA_sf"/>
</dbReference>
<dbReference type="EMBL" id="JOPB01000002">
    <property type="protein sequence ID" value="OUI79148.1"/>
    <property type="molecule type" value="Genomic_DNA"/>
</dbReference>
<dbReference type="GO" id="GO:0005829">
    <property type="term" value="C:cytosol"/>
    <property type="evidence" value="ECO:0007669"/>
    <property type="project" value="TreeGrafter"/>
</dbReference>
<dbReference type="Pfam" id="PF01523">
    <property type="entry name" value="PmbA_TldD_1st"/>
    <property type="match status" value="1"/>
</dbReference>
<evidence type="ECO:0000259" key="3">
    <source>
        <dbReference type="Pfam" id="PF19289"/>
    </source>
</evidence>
<evidence type="ECO:0000256" key="1">
    <source>
        <dbReference type="ARBA" id="ARBA00005836"/>
    </source>
</evidence>
<dbReference type="AlphaFoldDB" id="A0A251ZWU4"/>
<evidence type="ECO:0000313" key="5">
    <source>
        <dbReference type="EMBL" id="OUI79148.1"/>
    </source>
</evidence>
<evidence type="ECO:0000259" key="2">
    <source>
        <dbReference type="Pfam" id="PF01523"/>
    </source>
</evidence>
<dbReference type="InterPro" id="IPR045569">
    <property type="entry name" value="Metalloprtase-TldD/E_C"/>
</dbReference>
<accession>A0A251ZWU4</accession>
<dbReference type="RefSeq" id="WP_008854126.1">
    <property type="nucleotide sequence ID" value="NZ_JOPB01000002.1"/>
</dbReference>
<proteinExistence type="inferred from homology"/>
<feature type="domain" description="Metalloprotease TldD/E C-terminal" evidence="3">
    <location>
        <begin position="229"/>
        <end position="444"/>
    </location>
</feature>
<dbReference type="PANTHER" id="PTHR43421">
    <property type="entry name" value="METALLOPROTEASE PMBA"/>
    <property type="match status" value="1"/>
</dbReference>
<dbReference type="Gene3D" id="3.30.2290.10">
    <property type="entry name" value="PmbA/TldD superfamily"/>
    <property type="match status" value="1"/>
</dbReference>
<feature type="domain" description="Metalloprotease TldD/E central" evidence="4">
    <location>
        <begin position="116"/>
        <end position="221"/>
    </location>
</feature>
<dbReference type="GO" id="GO:0006508">
    <property type="term" value="P:proteolysis"/>
    <property type="evidence" value="ECO:0007669"/>
    <property type="project" value="InterPro"/>
</dbReference>
<gene>
    <name evidence="5" type="ORF">HK18_04420</name>
</gene>
<organism evidence="5 6">
    <name type="scientific">Commensalibacter intestini</name>
    <dbReference type="NCBI Taxonomy" id="479936"/>
    <lineage>
        <taxon>Bacteria</taxon>
        <taxon>Pseudomonadati</taxon>
        <taxon>Pseudomonadota</taxon>
        <taxon>Alphaproteobacteria</taxon>
        <taxon>Acetobacterales</taxon>
        <taxon>Acetobacteraceae</taxon>
    </lineage>
</organism>
<dbReference type="SUPFAM" id="SSF111283">
    <property type="entry name" value="Putative modulator of DNA gyrase, PmbA/TldD"/>
    <property type="match status" value="1"/>
</dbReference>
<evidence type="ECO:0000313" key="6">
    <source>
        <dbReference type="Proteomes" id="UP000194946"/>
    </source>
</evidence>
<protein>
    <submittedName>
        <fullName evidence="5">Modulator protein</fullName>
    </submittedName>
</protein>
<dbReference type="GO" id="GO:0008237">
    <property type="term" value="F:metallopeptidase activity"/>
    <property type="evidence" value="ECO:0007669"/>
    <property type="project" value="InterPro"/>
</dbReference>
<comment type="caution">
    <text evidence="5">The sequence shown here is derived from an EMBL/GenBank/DDBJ whole genome shotgun (WGS) entry which is preliminary data.</text>
</comment>
<comment type="similarity">
    <text evidence="1">Belongs to the peptidase U62 family.</text>
</comment>
<evidence type="ECO:0000259" key="4">
    <source>
        <dbReference type="Pfam" id="PF19290"/>
    </source>
</evidence>
<dbReference type="Pfam" id="PF19290">
    <property type="entry name" value="PmbA_TldD_2nd"/>
    <property type="match status" value="1"/>
</dbReference>
<dbReference type="InterPro" id="IPR035068">
    <property type="entry name" value="TldD/PmbA_N"/>
</dbReference>
<dbReference type="Pfam" id="PF19289">
    <property type="entry name" value="PmbA_TldD_3rd"/>
    <property type="match status" value="1"/>
</dbReference>